<dbReference type="PANTHER" id="PTHR30352:SF22">
    <property type="entry name" value="PYRUVATE FORMATE-LYASE ACTIVATING ENZYME HOMOLOG"/>
    <property type="match status" value="1"/>
</dbReference>
<evidence type="ECO:0000256" key="4">
    <source>
        <dbReference type="ARBA" id="ARBA00023004"/>
    </source>
</evidence>
<evidence type="ECO:0000313" key="9">
    <source>
        <dbReference type="EMBL" id="CUU06491.1"/>
    </source>
</evidence>
<gene>
    <name evidence="9" type="ORF">JGI4_01514</name>
    <name evidence="8" type="ORF">JGI8_00862</name>
</gene>
<keyword evidence="5 6" id="KW-0411">Iron-sulfur</keyword>
<dbReference type="GO" id="GO:0051539">
    <property type="term" value="F:4 iron, 4 sulfur cluster binding"/>
    <property type="evidence" value="ECO:0007669"/>
    <property type="project" value="UniProtKB-KW"/>
</dbReference>
<dbReference type="STRING" id="1633631.GCA_001442925_01509"/>
<dbReference type="SUPFAM" id="SSF102114">
    <property type="entry name" value="Radical SAM enzymes"/>
    <property type="match status" value="1"/>
</dbReference>
<dbReference type="InterPro" id="IPR007197">
    <property type="entry name" value="rSAM"/>
</dbReference>
<comment type="cofactor">
    <cofactor evidence="6">
        <name>[4Fe-4S] cluster</name>
        <dbReference type="ChEBI" id="CHEBI:49883"/>
    </cofactor>
    <text evidence="6">Binds 1 [4Fe-4S] cluster. The cluster is coordinated with 3 cysteines and an exchangeable S-adenosyl-L-methionine.</text>
</comment>
<keyword evidence="9" id="KW-0670">Pyruvate</keyword>
<keyword evidence="4 6" id="KW-0408">Iron</keyword>
<accession>A0A0N7MRP2</accession>
<dbReference type="GO" id="GO:0016829">
    <property type="term" value="F:lyase activity"/>
    <property type="evidence" value="ECO:0007669"/>
    <property type="project" value="UniProtKB-KW"/>
</dbReference>
<evidence type="ECO:0000313" key="10">
    <source>
        <dbReference type="Proteomes" id="UP000182011"/>
    </source>
</evidence>
<reference evidence="9 10" key="2">
    <citation type="submission" date="2015-11" db="EMBL/GenBank/DDBJ databases">
        <authorList>
            <person name="Zhang Y."/>
            <person name="Guo Z."/>
        </authorList>
    </citation>
    <scope>NUCLEOTIDE SEQUENCE [LARGE SCALE GENOMIC DNA]</scope>
    <source>
        <strain evidence="9">JGI-4</strain>
    </source>
</reference>
<feature type="domain" description="Radical SAM core" evidence="7">
    <location>
        <begin position="133"/>
        <end position="297"/>
    </location>
</feature>
<evidence type="ECO:0000256" key="5">
    <source>
        <dbReference type="ARBA" id="ARBA00023014"/>
    </source>
</evidence>
<accession>A0A0N7MZZ4</accession>
<accession>A0A0P1M994</accession>
<reference evidence="8 11" key="1">
    <citation type="submission" date="2015-11" db="EMBL/GenBank/DDBJ databases">
        <authorList>
            <person name="Varghese N."/>
        </authorList>
    </citation>
    <scope>NUCLEOTIDE SEQUENCE [LARGE SCALE GENOMIC DNA]</scope>
    <source>
        <strain evidence="8 11">JGI-8</strain>
    </source>
</reference>
<dbReference type="InterPro" id="IPR034457">
    <property type="entry name" value="Organic_radical-activating"/>
</dbReference>
<feature type="binding site" evidence="6">
    <location>
        <position position="144"/>
    </location>
    <ligand>
        <name>[4Fe-4S] cluster</name>
        <dbReference type="ChEBI" id="CHEBI:49883"/>
        <note>4Fe-4S-S-AdoMet</note>
    </ligand>
</feature>
<keyword evidence="11" id="KW-1185">Reference proteome</keyword>
<dbReference type="Pfam" id="PF04055">
    <property type="entry name" value="Radical_SAM"/>
    <property type="match status" value="1"/>
</dbReference>
<dbReference type="InterPro" id="IPR016431">
    <property type="entry name" value="Pyrv-formate_lyase-activ_prd"/>
</dbReference>
<dbReference type="InterPro" id="IPR058240">
    <property type="entry name" value="rSAM_sf"/>
</dbReference>
<evidence type="ECO:0000313" key="8">
    <source>
        <dbReference type="EMBL" id="CUS85126.1"/>
    </source>
</evidence>
<dbReference type="SFLD" id="SFLDS00029">
    <property type="entry name" value="Radical_SAM"/>
    <property type="match status" value="1"/>
</dbReference>
<dbReference type="PIRSF" id="PIRSF004869">
    <property type="entry name" value="PflX_prd"/>
    <property type="match status" value="1"/>
</dbReference>
<sequence>MSPCSICGERNFVSKVFNACINCIRKNKDNVVEKILKFHAQTRAEFNLPSQIPHSTFDKSVTCKICGNECSLSEGEVGYCGLRVNFGGKLFHLAGTSNNGLLDWYFDPLPTNCVASWVCDGSKQSGKKNLAVFYRSCSFNCLFCQNWHFRETNIKRARKISADGLADVVDDETFCVCYFGGDPSTQVVHAINASKIILRKRNDVRICWETNGNMNKKFLEVAVKLSLESGGCIKFDIKAYNENLNIALCGVSNRRTLENFEFACRFISQRPEPPLVVASTLVIPGYIDAEEVYQIAKFIAQFDKNIPYSLLAFYPQFYLCDLPVTSKQLMRECVDAAISGGLKRVYIGNVHLLI</sequence>
<dbReference type="Gene3D" id="3.20.20.70">
    <property type="entry name" value="Aldolase class I"/>
    <property type="match status" value="1"/>
</dbReference>
<protein>
    <submittedName>
        <fullName evidence="9">Pyruvate formate lyase activating enzyme</fullName>
    </submittedName>
</protein>
<dbReference type="RefSeq" id="WP_075427792.1">
    <property type="nucleotide sequence ID" value="NZ_CZVI01000009.1"/>
</dbReference>
<dbReference type="InterPro" id="IPR013785">
    <property type="entry name" value="Aldolase_TIM"/>
</dbReference>
<dbReference type="EMBL" id="CZVI01000009">
    <property type="protein sequence ID" value="CUS85126.1"/>
    <property type="molecule type" value="Genomic_DNA"/>
</dbReference>
<proteinExistence type="predicted"/>
<evidence type="ECO:0000313" key="11">
    <source>
        <dbReference type="Proteomes" id="UP000182200"/>
    </source>
</evidence>
<evidence type="ECO:0000259" key="7">
    <source>
        <dbReference type="Pfam" id="PF04055"/>
    </source>
</evidence>
<keyword evidence="1" id="KW-0004">4Fe-4S</keyword>
<feature type="binding site" evidence="6">
    <location>
        <position position="141"/>
    </location>
    <ligand>
        <name>[4Fe-4S] cluster</name>
        <dbReference type="ChEBI" id="CHEBI:49883"/>
        <note>4Fe-4S-S-AdoMet</note>
    </ligand>
</feature>
<keyword evidence="2 6" id="KW-0949">S-adenosyl-L-methionine</keyword>
<keyword evidence="3 6" id="KW-0479">Metal-binding</keyword>
<evidence type="ECO:0000256" key="1">
    <source>
        <dbReference type="ARBA" id="ARBA00022485"/>
    </source>
</evidence>
<dbReference type="EMBL" id="FAOP01000006">
    <property type="protein sequence ID" value="CUU06491.1"/>
    <property type="molecule type" value="Genomic_DNA"/>
</dbReference>
<evidence type="ECO:0000256" key="2">
    <source>
        <dbReference type="ARBA" id="ARBA00022691"/>
    </source>
</evidence>
<dbReference type="GO" id="GO:0046872">
    <property type="term" value="F:metal ion binding"/>
    <property type="evidence" value="ECO:0007669"/>
    <property type="project" value="UniProtKB-KW"/>
</dbReference>
<dbReference type="CDD" id="cd01335">
    <property type="entry name" value="Radical_SAM"/>
    <property type="match status" value="1"/>
</dbReference>
<accession>A0A0S4N6I7</accession>
<name>A0A0P1M8G9_9BACT</name>
<evidence type="ECO:0000256" key="3">
    <source>
        <dbReference type="ARBA" id="ARBA00022723"/>
    </source>
</evidence>
<dbReference type="PANTHER" id="PTHR30352">
    <property type="entry name" value="PYRUVATE FORMATE-LYASE-ACTIVATING ENZYME"/>
    <property type="match status" value="1"/>
</dbReference>
<dbReference type="Proteomes" id="UP000182011">
    <property type="component" value="Unassembled WGS sequence"/>
</dbReference>
<accession>A0A0P1LJF8</accession>
<keyword evidence="9" id="KW-0456">Lyase</keyword>
<accession>A0A0N7MUY5</accession>
<accession>A0A0P1LSV2</accession>
<organism evidence="9 10">
    <name type="scientific">Candidatus Kryptonium thompsonii</name>
    <dbReference type="NCBI Taxonomy" id="1633631"/>
    <lineage>
        <taxon>Bacteria</taxon>
        <taxon>Pseudomonadati</taxon>
        <taxon>Candidatus Kryptoniota</taxon>
        <taxon>Candidatus Kryptonium</taxon>
    </lineage>
</organism>
<accession>A0A0P1MUA0</accession>
<dbReference type="OrthoDB" id="37798at2"/>
<dbReference type="Proteomes" id="UP000182200">
    <property type="component" value="Unassembled WGS sequence"/>
</dbReference>
<evidence type="ECO:0000256" key="6">
    <source>
        <dbReference type="PIRSR" id="PIRSR004869-50"/>
    </source>
</evidence>
<accession>A0A0P1M8G9</accession>
<dbReference type="AlphaFoldDB" id="A0A0P1M8G9"/>
<feature type="binding site" evidence="6">
    <location>
        <position position="137"/>
    </location>
    <ligand>
        <name>[4Fe-4S] cluster</name>
        <dbReference type="ChEBI" id="CHEBI:49883"/>
        <note>4Fe-4S-S-AdoMet</note>
    </ligand>
</feature>